<evidence type="ECO:0000313" key="1">
    <source>
        <dbReference type="EMBL" id="ENU25291.1"/>
    </source>
</evidence>
<protein>
    <recommendedName>
        <fullName evidence="3">Chemotaxis protein</fullName>
    </recommendedName>
</protein>
<organism evidence="1 2">
    <name type="scientific">Acinetobacter proteolyticus</name>
    <dbReference type="NCBI Taxonomy" id="1776741"/>
    <lineage>
        <taxon>Bacteria</taxon>
        <taxon>Pseudomonadati</taxon>
        <taxon>Pseudomonadota</taxon>
        <taxon>Gammaproteobacteria</taxon>
        <taxon>Moraxellales</taxon>
        <taxon>Moraxellaceae</taxon>
        <taxon>Acinetobacter</taxon>
    </lineage>
</organism>
<dbReference type="EMBL" id="APOI01000002">
    <property type="protein sequence ID" value="ENU25291.1"/>
    <property type="molecule type" value="Genomic_DNA"/>
</dbReference>
<evidence type="ECO:0008006" key="3">
    <source>
        <dbReference type="Google" id="ProtNLM"/>
    </source>
</evidence>
<name>A0ABN0JJM9_9GAMM</name>
<accession>A0ABN0JJM9</accession>
<dbReference type="RefSeq" id="WP_004651990.1">
    <property type="nucleotide sequence ID" value="NZ_KB849177.1"/>
</dbReference>
<sequence length="587" mass="67437">MKLIIKDYLASLKERNELDVLLPTLLSQMGLTILSEPSIGNRQFGVDISAVGSINDEPEKIYLFSIKAGNLGRSDWNSGNPQDLRPSLDEILDVYIPTHLPTQFKEYPIVICLTFGGDLKQELEINLSQYTQAKENDQIKFEVWNGDRIAGLLEKHLINEQLFLQDDLKSLLRKSLAMVDQPEVSFRNFSLLIQKLFENIESIRIKNQLTIIRQSYLALGILNSWCNSEDNIESAYLSAERLILYSWEIVKLSASKKSADAKKIKDVFKSLVFLYLSISESYYKKILPHLNSLHAVSNAVRGNCDVDINLKLFDIIGRISLFGIWLEWCFTRMQAYSPSNETLNNSLKTYMDISESIKKLIINNPLLFHPFKDEQAIDIGLTSFYFLQQDGNDGDLLSWLSGITQTINGAFAHNWKYPSNIHDYLELVLHPEDDSDNYRQSVTKGSILYPLLAFFASVFRNDEMNVTIKEIIEKYIPKCTSQIWHPDSDSETHFYKNSDTHGLCLTGMTYENIDSVFNQIKDNCKIDRDITELSAIKYEHFPIILTACRHYRLPIPYHFFFETLGIDIFADKQEEDTLQSNQAPFAS</sequence>
<keyword evidence="2" id="KW-1185">Reference proteome</keyword>
<reference evidence="1 2" key="1">
    <citation type="submission" date="2013-02" db="EMBL/GenBank/DDBJ databases">
        <title>The Genome Sequence of Acinetobacter sp. NIPH 809.</title>
        <authorList>
            <consortium name="The Broad Institute Genome Sequencing Platform"/>
            <consortium name="The Broad Institute Genome Sequencing Center for Infectious Disease"/>
            <person name="Cerqueira G."/>
            <person name="Feldgarden M."/>
            <person name="Courvalin P."/>
            <person name="Perichon B."/>
            <person name="Grillot-Courvalin C."/>
            <person name="Clermont D."/>
            <person name="Rocha E."/>
            <person name="Yoon E.-J."/>
            <person name="Nemec A."/>
            <person name="Walker B."/>
            <person name="Young S.K."/>
            <person name="Zeng Q."/>
            <person name="Gargeya S."/>
            <person name="Fitzgerald M."/>
            <person name="Haas B."/>
            <person name="Abouelleil A."/>
            <person name="Alvarado L."/>
            <person name="Arachchi H.M."/>
            <person name="Berlin A.M."/>
            <person name="Chapman S.B."/>
            <person name="Dewar J."/>
            <person name="Goldberg J."/>
            <person name="Griggs A."/>
            <person name="Gujja S."/>
            <person name="Hansen M."/>
            <person name="Howarth C."/>
            <person name="Imamovic A."/>
            <person name="Larimer J."/>
            <person name="McCowan C."/>
            <person name="Murphy C."/>
            <person name="Neiman D."/>
            <person name="Pearson M."/>
            <person name="Priest M."/>
            <person name="Roberts A."/>
            <person name="Saif S."/>
            <person name="Shea T."/>
            <person name="Sisk P."/>
            <person name="Sykes S."/>
            <person name="Wortman J."/>
            <person name="Nusbaum C."/>
            <person name="Birren B."/>
        </authorList>
    </citation>
    <scope>NUCLEOTIDE SEQUENCE [LARGE SCALE GENOMIC DNA]</scope>
    <source>
        <strain evidence="1 2">NIPH 809</strain>
    </source>
</reference>
<gene>
    <name evidence="1" type="ORF">F993_00065</name>
</gene>
<evidence type="ECO:0000313" key="2">
    <source>
        <dbReference type="Proteomes" id="UP000013034"/>
    </source>
</evidence>
<dbReference type="Proteomes" id="UP000013034">
    <property type="component" value="Unassembled WGS sequence"/>
</dbReference>
<proteinExistence type="predicted"/>
<comment type="caution">
    <text evidence="1">The sequence shown here is derived from an EMBL/GenBank/DDBJ whole genome shotgun (WGS) entry which is preliminary data.</text>
</comment>